<accession>A0A084SEI8</accession>
<dbReference type="EMBL" id="JPMI01000423">
    <property type="protein sequence ID" value="KFA86873.1"/>
    <property type="molecule type" value="Genomic_DNA"/>
</dbReference>
<dbReference type="PROSITE" id="PS51257">
    <property type="entry name" value="PROKAR_LIPOPROTEIN"/>
    <property type="match status" value="1"/>
</dbReference>
<reference evidence="1 2" key="1">
    <citation type="submission" date="2014-07" db="EMBL/GenBank/DDBJ databases">
        <title>Draft Genome Sequence of Gephyronic Acid Producer, Cystobacter violaceus Strain Cb vi76.</title>
        <authorList>
            <person name="Stevens D.C."/>
            <person name="Young J."/>
            <person name="Carmichael R."/>
            <person name="Tan J."/>
            <person name="Taylor R.E."/>
        </authorList>
    </citation>
    <scope>NUCLEOTIDE SEQUENCE [LARGE SCALE GENOMIC DNA]</scope>
    <source>
        <strain evidence="1 2">Cb vi76</strain>
    </source>
</reference>
<evidence type="ECO:0000313" key="2">
    <source>
        <dbReference type="Proteomes" id="UP000028547"/>
    </source>
</evidence>
<name>A0A084SEI8_9BACT</name>
<dbReference type="Proteomes" id="UP000028547">
    <property type="component" value="Unassembled WGS sequence"/>
</dbReference>
<evidence type="ECO:0000313" key="1">
    <source>
        <dbReference type="EMBL" id="KFA86873.1"/>
    </source>
</evidence>
<dbReference type="AlphaFoldDB" id="A0A084SEI8"/>
<evidence type="ECO:0008006" key="3">
    <source>
        <dbReference type="Google" id="ProtNLM"/>
    </source>
</evidence>
<gene>
    <name evidence="1" type="ORF">Q664_51775</name>
</gene>
<organism evidence="1 2">
    <name type="scientific">Archangium violaceum Cb vi76</name>
    <dbReference type="NCBI Taxonomy" id="1406225"/>
    <lineage>
        <taxon>Bacteria</taxon>
        <taxon>Pseudomonadati</taxon>
        <taxon>Myxococcota</taxon>
        <taxon>Myxococcia</taxon>
        <taxon>Myxococcales</taxon>
        <taxon>Cystobacterineae</taxon>
        <taxon>Archangiaceae</taxon>
        <taxon>Archangium</taxon>
    </lineage>
</organism>
<comment type="caution">
    <text evidence="1">The sequence shown here is derived from an EMBL/GenBank/DDBJ whole genome shotgun (WGS) entry which is preliminary data.</text>
</comment>
<proteinExistence type="predicted"/>
<protein>
    <recommendedName>
        <fullName evidence="3">Lipoprotein</fullName>
    </recommendedName>
</protein>
<sequence>MQSFRSEGGRMKTWLVLAAAVGISGCYEPANFVYGESLEDLTLQLHSPNVGIYPDNSVLEDPNNPFRHATPGVETKWDIQASGAHVAAFYSWATLLAREPGGEAQFYVGTTLLAIYQNGEASQEELPLVKAQAIRAYQSVLDNFPDAVTYDATGTYAYDLVTPAYKGITEMGGTVQGGWTLVKLTNGQDRAVKP</sequence>